<evidence type="ECO:0000313" key="2">
    <source>
        <dbReference type="EMBL" id="MBB6734245.1"/>
    </source>
</evidence>
<keyword evidence="3" id="KW-1185">Reference proteome</keyword>
<evidence type="ECO:0000313" key="3">
    <source>
        <dbReference type="Proteomes" id="UP000564644"/>
    </source>
</evidence>
<dbReference type="EMBL" id="JACJVO010000032">
    <property type="protein sequence ID" value="MBB6734245.1"/>
    <property type="molecule type" value="Genomic_DNA"/>
</dbReference>
<dbReference type="AlphaFoldDB" id="A0A7X0VY28"/>
<dbReference type="Proteomes" id="UP000564644">
    <property type="component" value="Unassembled WGS sequence"/>
</dbReference>
<accession>A0A7X0VY28</accession>
<sequence length="165" mass="17025">MAEPFLGEIRSFSFGIIPSGWAACNGQLLQITQNQALYTILGTRFGGDGKTTFALPNLQGRAPFVASPTVAVGTAGGEESHILTINEMPNHTHQASAGADATASSPSGASWGTSSTISSYDAKSNTTMSANALATAGGSQAHSNMQPYLTINYCIAIQGIFPPKN</sequence>
<name>A0A7X0VY28_9BACL</name>
<dbReference type="InterPro" id="IPR037053">
    <property type="entry name" value="Phage_tail_collar_dom_sf"/>
</dbReference>
<dbReference type="SUPFAM" id="SSF88874">
    <property type="entry name" value="Receptor-binding domain of short tail fibre protein gp12"/>
    <property type="match status" value="1"/>
</dbReference>
<dbReference type="Gene3D" id="3.90.1340.10">
    <property type="entry name" value="Phage tail collar domain"/>
    <property type="match status" value="1"/>
</dbReference>
<protein>
    <submittedName>
        <fullName evidence="2">Phage tail protein</fullName>
    </submittedName>
</protein>
<dbReference type="RefSeq" id="WP_185131886.1">
    <property type="nucleotide sequence ID" value="NZ_JACJVO010000032.1"/>
</dbReference>
<comment type="caution">
    <text evidence="2">The sequence shown here is derived from an EMBL/GenBank/DDBJ whole genome shotgun (WGS) entry which is preliminary data.</text>
</comment>
<reference evidence="2 3" key="1">
    <citation type="submission" date="2020-08" db="EMBL/GenBank/DDBJ databases">
        <title>Cohnella phylogeny.</title>
        <authorList>
            <person name="Dunlap C."/>
        </authorList>
    </citation>
    <scope>NUCLEOTIDE SEQUENCE [LARGE SCALE GENOMIC DNA]</scope>
    <source>
        <strain evidence="2 3">CBP 2801</strain>
    </source>
</reference>
<dbReference type="InterPro" id="IPR011083">
    <property type="entry name" value="Phage_tail_collar_dom"/>
</dbReference>
<proteinExistence type="predicted"/>
<feature type="domain" description="Phage tail collar" evidence="1">
    <location>
        <begin position="7"/>
        <end position="63"/>
    </location>
</feature>
<organism evidence="2 3">
    <name type="scientific">Cohnella zeiphila</name>
    <dbReference type="NCBI Taxonomy" id="2761120"/>
    <lineage>
        <taxon>Bacteria</taxon>
        <taxon>Bacillati</taxon>
        <taxon>Bacillota</taxon>
        <taxon>Bacilli</taxon>
        <taxon>Bacillales</taxon>
        <taxon>Paenibacillaceae</taxon>
        <taxon>Cohnella</taxon>
    </lineage>
</organism>
<evidence type="ECO:0000259" key="1">
    <source>
        <dbReference type="Pfam" id="PF07484"/>
    </source>
</evidence>
<gene>
    <name evidence="2" type="ORF">H7C18_25310</name>
</gene>
<dbReference type="Pfam" id="PF07484">
    <property type="entry name" value="Collar"/>
    <property type="match status" value="1"/>
</dbReference>